<dbReference type="InterPro" id="IPR036388">
    <property type="entry name" value="WH-like_DNA-bd_sf"/>
</dbReference>
<reference evidence="3" key="1">
    <citation type="submission" date="2024-06" db="EMBL/GenBank/DDBJ databases">
        <authorList>
            <person name="Chang H.C."/>
            <person name="Mun S.Y."/>
        </authorList>
    </citation>
    <scope>NUCLEOTIDE SEQUENCE [LARGE SCALE GENOMIC DNA]</scope>
    <source>
        <strain evidence="3">KT1</strain>
    </source>
</reference>
<dbReference type="EMBL" id="CP104778">
    <property type="protein sequence ID" value="WPC21828.1"/>
    <property type="molecule type" value="Genomic_DNA"/>
</dbReference>
<feature type="domain" description="Transcription regulator PadR N-terminal" evidence="1">
    <location>
        <begin position="6"/>
        <end position="79"/>
    </location>
</feature>
<dbReference type="RefSeq" id="WP_197460005.1">
    <property type="nucleotide sequence ID" value="NZ_BBIM01000002.1"/>
</dbReference>
<dbReference type="Gene3D" id="1.10.10.10">
    <property type="entry name" value="Winged helix-like DNA-binding domain superfamily/Winged helix DNA-binding domain"/>
    <property type="match status" value="1"/>
</dbReference>
<protein>
    <submittedName>
        <fullName evidence="2">PadR family transcriptional regulator</fullName>
    </submittedName>
</protein>
<organism evidence="2 3">
    <name type="scientific">Pediococcus inopinatus</name>
    <dbReference type="NCBI Taxonomy" id="114090"/>
    <lineage>
        <taxon>Bacteria</taxon>
        <taxon>Bacillati</taxon>
        <taxon>Bacillota</taxon>
        <taxon>Bacilli</taxon>
        <taxon>Lactobacillales</taxon>
        <taxon>Lactobacillaceae</taxon>
        <taxon>Pediococcus</taxon>
    </lineage>
</organism>
<dbReference type="InterPro" id="IPR036390">
    <property type="entry name" value="WH_DNA-bd_sf"/>
</dbReference>
<proteinExistence type="predicted"/>
<accession>A0ABZ0Q5F8</accession>
<dbReference type="Pfam" id="PF03551">
    <property type="entry name" value="PadR"/>
    <property type="match status" value="1"/>
</dbReference>
<dbReference type="PANTHER" id="PTHR33169">
    <property type="entry name" value="PADR-FAMILY TRANSCRIPTIONAL REGULATOR"/>
    <property type="match status" value="1"/>
</dbReference>
<name>A0ABZ0Q5F8_9LACO</name>
<evidence type="ECO:0000313" key="2">
    <source>
        <dbReference type="EMBL" id="WPC21828.1"/>
    </source>
</evidence>
<evidence type="ECO:0000259" key="1">
    <source>
        <dbReference type="Pfam" id="PF03551"/>
    </source>
</evidence>
<sequence length="183" mass="21234">MYELLILGILRTRDMSAYKLGRVLGGNLVPRREISNGVFYPLLNRLADQGYIEINEAQADPRKKKMTRITQKGMTRFQELMAVPVSMDAKRESVYRFKFRGMDGVDEAEQYKILEDYENANQTDLNIYQSVQDHLKQKLQAPDDDRVEALQWGVRALGLSIAICETKQKWIEECRTQIGQEKE</sequence>
<keyword evidence="3" id="KW-1185">Reference proteome</keyword>
<dbReference type="Proteomes" id="UP001302696">
    <property type="component" value="Chromosome"/>
</dbReference>
<dbReference type="PANTHER" id="PTHR33169:SF26">
    <property type="entry name" value="CONSERVED PROTEIN"/>
    <property type="match status" value="1"/>
</dbReference>
<evidence type="ECO:0000313" key="3">
    <source>
        <dbReference type="Proteomes" id="UP001302696"/>
    </source>
</evidence>
<dbReference type="InterPro" id="IPR052509">
    <property type="entry name" value="Metal_resp_DNA-bind_regulator"/>
</dbReference>
<dbReference type="InterPro" id="IPR005149">
    <property type="entry name" value="Tscrpt_reg_PadR_N"/>
</dbReference>
<dbReference type="SUPFAM" id="SSF46785">
    <property type="entry name" value="Winged helix' DNA-binding domain"/>
    <property type="match status" value="1"/>
</dbReference>
<gene>
    <name evidence="2" type="ORF">N6G96_01000</name>
</gene>